<dbReference type="InterPro" id="IPR037523">
    <property type="entry name" value="VOC_core"/>
</dbReference>
<dbReference type="InterPro" id="IPR004360">
    <property type="entry name" value="Glyas_Fos-R_dOase_dom"/>
</dbReference>
<dbReference type="PANTHER" id="PTHR46036">
    <property type="entry name" value="LACTOYLGLUTATHIONE LYASE"/>
    <property type="match status" value="1"/>
</dbReference>
<dbReference type="OrthoDB" id="9789841at2"/>
<evidence type="ECO:0000256" key="4">
    <source>
        <dbReference type="ARBA" id="ARBA00033298"/>
    </source>
</evidence>
<name>A0A0D6PK34_9PROT</name>
<evidence type="ECO:0000259" key="5">
    <source>
        <dbReference type="PROSITE" id="PS51819"/>
    </source>
</evidence>
<accession>A0A0D6PK34</accession>
<dbReference type="GO" id="GO:0004462">
    <property type="term" value="F:lactoylglutathione lyase activity"/>
    <property type="evidence" value="ECO:0007669"/>
    <property type="project" value="TreeGrafter"/>
</dbReference>
<keyword evidence="6" id="KW-0456">Lyase</keyword>
<dbReference type="Gene3D" id="3.10.180.10">
    <property type="entry name" value="2,3-Dihydroxybiphenyl 1,2-Dioxygenase, domain 1"/>
    <property type="match status" value="1"/>
</dbReference>
<gene>
    <name evidence="6" type="ORF">Aam_076_019</name>
</gene>
<dbReference type="GO" id="GO:0005737">
    <property type="term" value="C:cytoplasm"/>
    <property type="evidence" value="ECO:0007669"/>
    <property type="project" value="TreeGrafter"/>
</dbReference>
<protein>
    <recommendedName>
        <fullName evidence="2">Aldoketomutase</fullName>
    </recommendedName>
    <alternativeName>
        <fullName evidence="1">Ketone-aldehyde mutase</fullName>
    </alternativeName>
    <alternativeName>
        <fullName evidence="3">Methylglyoxalase</fullName>
    </alternativeName>
    <alternativeName>
        <fullName evidence="4">S-D-lactoylglutathione methylglyoxal lyase</fullName>
    </alternativeName>
</protein>
<proteinExistence type="predicted"/>
<dbReference type="GO" id="GO:0019243">
    <property type="term" value="P:methylglyoxal catabolic process to D-lactate via S-lactoyl-glutathione"/>
    <property type="evidence" value="ECO:0007669"/>
    <property type="project" value="TreeGrafter"/>
</dbReference>
<comment type="caution">
    <text evidence="6">The sequence shown here is derived from an EMBL/GenBank/DDBJ whole genome shotgun (WGS) entry which is preliminary data.</text>
</comment>
<evidence type="ECO:0000313" key="7">
    <source>
        <dbReference type="Proteomes" id="UP000032668"/>
    </source>
</evidence>
<dbReference type="PANTHER" id="PTHR46036:SF5">
    <property type="entry name" value="LACTOYLGLUTATHIONE LYASE"/>
    <property type="match status" value="1"/>
</dbReference>
<dbReference type="AlphaFoldDB" id="A0A0D6PK34"/>
<dbReference type="InterPro" id="IPR029068">
    <property type="entry name" value="Glyas_Bleomycin-R_OHBP_Dase"/>
</dbReference>
<evidence type="ECO:0000256" key="3">
    <source>
        <dbReference type="ARBA" id="ARBA00032460"/>
    </source>
</evidence>
<dbReference type="RefSeq" id="WP_048879499.1">
    <property type="nucleotide sequence ID" value="NZ_BANC01000074.1"/>
</dbReference>
<sequence>MAKMIHSMIRVRDEAASLAFYETAFGLRPAARFPFDGFTLIYLRDPEGTFELELTVNNDRTTPYQIGDGYGHLALSVTGIEAEHARATEAGLAPTSLKALMHNNQPLARFFFLTDPDGYKIEVLERCGRYL</sequence>
<keyword evidence="7" id="KW-1185">Reference proteome</keyword>
<feature type="domain" description="VOC" evidence="5">
    <location>
        <begin position="3"/>
        <end position="126"/>
    </location>
</feature>
<evidence type="ECO:0000256" key="2">
    <source>
        <dbReference type="ARBA" id="ARBA00030892"/>
    </source>
</evidence>
<evidence type="ECO:0000256" key="1">
    <source>
        <dbReference type="ARBA" id="ARBA00030291"/>
    </source>
</evidence>
<dbReference type="Proteomes" id="UP000032668">
    <property type="component" value="Unassembled WGS sequence"/>
</dbReference>
<dbReference type="STRING" id="1120923.SAMN02746095_03418"/>
<dbReference type="EMBL" id="BANC01000074">
    <property type="protein sequence ID" value="GAN81114.1"/>
    <property type="molecule type" value="Genomic_DNA"/>
</dbReference>
<dbReference type="SUPFAM" id="SSF54593">
    <property type="entry name" value="Glyoxalase/Bleomycin resistance protein/Dihydroxybiphenyl dioxygenase"/>
    <property type="match status" value="1"/>
</dbReference>
<organism evidence="6 7">
    <name type="scientific">Acidocella aminolytica 101 = DSM 11237</name>
    <dbReference type="NCBI Taxonomy" id="1120923"/>
    <lineage>
        <taxon>Bacteria</taxon>
        <taxon>Pseudomonadati</taxon>
        <taxon>Pseudomonadota</taxon>
        <taxon>Alphaproteobacteria</taxon>
        <taxon>Acetobacterales</taxon>
        <taxon>Acidocellaceae</taxon>
        <taxon>Acidocella</taxon>
    </lineage>
</organism>
<evidence type="ECO:0000313" key="6">
    <source>
        <dbReference type="EMBL" id="GAN81114.1"/>
    </source>
</evidence>
<reference evidence="6 7" key="1">
    <citation type="submission" date="2012-11" db="EMBL/GenBank/DDBJ databases">
        <title>Whole genome sequence of Acidocella aminolytica 101 = DSM 11237.</title>
        <authorList>
            <person name="Azuma Y."/>
            <person name="Higashiura N."/>
            <person name="Hirakawa H."/>
            <person name="Matsushita K."/>
        </authorList>
    </citation>
    <scope>NUCLEOTIDE SEQUENCE [LARGE SCALE GENOMIC DNA]</scope>
    <source>
        <strain evidence="7">101 / DSM 11237</strain>
    </source>
</reference>
<dbReference type="PROSITE" id="PS51819">
    <property type="entry name" value="VOC"/>
    <property type="match status" value="1"/>
</dbReference>
<dbReference type="Pfam" id="PF00903">
    <property type="entry name" value="Glyoxalase"/>
    <property type="match status" value="1"/>
</dbReference>